<dbReference type="PROSITE" id="PS00211">
    <property type="entry name" value="ABC_TRANSPORTER_1"/>
    <property type="match status" value="1"/>
</dbReference>
<evidence type="ECO:0000256" key="4">
    <source>
        <dbReference type="ARBA" id="ARBA00022692"/>
    </source>
</evidence>
<dbReference type="Pfam" id="PF01061">
    <property type="entry name" value="ABC2_membrane"/>
    <property type="match status" value="1"/>
</dbReference>
<feature type="transmembrane region" description="Helical" evidence="9">
    <location>
        <begin position="383"/>
        <end position="402"/>
    </location>
</feature>
<evidence type="ECO:0000256" key="8">
    <source>
        <dbReference type="ARBA" id="ARBA00023136"/>
    </source>
</evidence>
<keyword evidence="7 9" id="KW-1133">Transmembrane helix</keyword>
<gene>
    <name evidence="11" type="ORF">B4U79_02235</name>
    <name evidence="13" type="ORF">B4U79_03273</name>
    <name evidence="12" type="ORF">B4U79_09829</name>
</gene>
<evidence type="ECO:0000313" key="13">
    <source>
        <dbReference type="EMBL" id="RWS09944.1"/>
    </source>
</evidence>
<protein>
    <submittedName>
        <fullName evidence="11">ABC transporter-like protein 12</fullName>
    </submittedName>
</protein>
<reference evidence="11 14" key="1">
    <citation type="journal article" date="2018" name="Gigascience">
        <title>Genomes of trombidid mites reveal novel predicted allergens and laterally-transferred genes associated with secondary metabolism.</title>
        <authorList>
            <person name="Dong X."/>
            <person name="Chaisiri K."/>
            <person name="Xia D."/>
            <person name="Armstrong S.D."/>
            <person name="Fang Y."/>
            <person name="Donnelly M.J."/>
            <person name="Kadowaki T."/>
            <person name="McGarry J.W."/>
            <person name="Darby A.C."/>
            <person name="Makepeace B.L."/>
        </authorList>
    </citation>
    <scope>NUCLEOTIDE SEQUENCE [LARGE SCALE GENOMIC DNA]</scope>
    <source>
        <strain evidence="11">UoL-WK</strain>
    </source>
</reference>
<evidence type="ECO:0000256" key="5">
    <source>
        <dbReference type="ARBA" id="ARBA00022741"/>
    </source>
</evidence>
<dbReference type="InterPro" id="IPR017871">
    <property type="entry name" value="ABC_transporter-like_CS"/>
</dbReference>
<evidence type="ECO:0000256" key="7">
    <source>
        <dbReference type="ARBA" id="ARBA00022989"/>
    </source>
</evidence>
<evidence type="ECO:0000256" key="6">
    <source>
        <dbReference type="ARBA" id="ARBA00022840"/>
    </source>
</evidence>
<feature type="transmembrane region" description="Helical" evidence="9">
    <location>
        <begin position="517"/>
        <end position="540"/>
    </location>
</feature>
<dbReference type="EMBL" id="NCKU01002375">
    <property type="protein sequence ID" value="RWS09726.1"/>
    <property type="molecule type" value="Genomic_DNA"/>
</dbReference>
<dbReference type="GO" id="GO:0005524">
    <property type="term" value="F:ATP binding"/>
    <property type="evidence" value="ECO:0007669"/>
    <property type="project" value="UniProtKB-KW"/>
</dbReference>
<dbReference type="InterPro" id="IPR003439">
    <property type="entry name" value="ABC_transporter-like_ATP-bd"/>
</dbReference>
<dbReference type="InterPro" id="IPR050352">
    <property type="entry name" value="ABCG_transporters"/>
</dbReference>
<dbReference type="Pfam" id="PF00005">
    <property type="entry name" value="ABC_tran"/>
    <property type="match status" value="1"/>
</dbReference>
<dbReference type="Pfam" id="PF19055">
    <property type="entry name" value="ABC2_membrane_7"/>
    <property type="match status" value="1"/>
</dbReference>
<comment type="subcellular location">
    <subcellularLocation>
        <location evidence="1">Membrane</location>
        <topology evidence="1">Multi-pass membrane protein</topology>
    </subcellularLocation>
</comment>
<dbReference type="EMBL" id="NCKU01002376">
    <property type="protein sequence ID" value="RWS09723.1"/>
    <property type="molecule type" value="Genomic_DNA"/>
</dbReference>
<dbReference type="PANTHER" id="PTHR48041:SF118">
    <property type="entry name" value="ATP-BINDING CASSETTE TRANSPORTER (ABC TRANSPORTER) FAMILY G MEMBER 16"/>
    <property type="match status" value="1"/>
</dbReference>
<proteinExistence type="inferred from homology"/>
<evidence type="ECO:0000256" key="2">
    <source>
        <dbReference type="ARBA" id="ARBA00005814"/>
    </source>
</evidence>
<evidence type="ECO:0000313" key="14">
    <source>
        <dbReference type="Proteomes" id="UP000285301"/>
    </source>
</evidence>
<keyword evidence="14" id="KW-1185">Reference proteome</keyword>
<dbReference type="GO" id="GO:0005886">
    <property type="term" value="C:plasma membrane"/>
    <property type="evidence" value="ECO:0007669"/>
    <property type="project" value="TreeGrafter"/>
</dbReference>
<dbReference type="AlphaFoldDB" id="A0A3S3PHG9"/>
<keyword evidence="8 9" id="KW-0472">Membrane</keyword>
<evidence type="ECO:0000256" key="3">
    <source>
        <dbReference type="ARBA" id="ARBA00022448"/>
    </source>
</evidence>
<evidence type="ECO:0000256" key="1">
    <source>
        <dbReference type="ARBA" id="ARBA00004141"/>
    </source>
</evidence>
<evidence type="ECO:0000313" key="12">
    <source>
        <dbReference type="EMBL" id="RWS09726.1"/>
    </source>
</evidence>
<dbReference type="InterPro" id="IPR013525">
    <property type="entry name" value="ABC2_TM"/>
</dbReference>
<dbReference type="InterPro" id="IPR003593">
    <property type="entry name" value="AAA+_ATPase"/>
</dbReference>
<feature type="transmembrane region" description="Helical" evidence="9">
    <location>
        <begin position="546"/>
        <end position="566"/>
    </location>
</feature>
<evidence type="ECO:0000313" key="11">
    <source>
        <dbReference type="EMBL" id="RWS09723.1"/>
    </source>
</evidence>
<dbReference type="Gene3D" id="3.40.50.300">
    <property type="entry name" value="P-loop containing nucleotide triphosphate hydrolases"/>
    <property type="match status" value="1"/>
</dbReference>
<feature type="transmembrane region" description="Helical" evidence="9">
    <location>
        <begin position="480"/>
        <end position="505"/>
    </location>
</feature>
<dbReference type="OrthoDB" id="66620at2759"/>
<dbReference type="PANTHER" id="PTHR48041">
    <property type="entry name" value="ABC TRANSPORTER G FAMILY MEMBER 28"/>
    <property type="match status" value="1"/>
</dbReference>
<keyword evidence="5" id="KW-0547">Nucleotide-binding</keyword>
<organism evidence="11 14">
    <name type="scientific">Dinothrombium tinctorium</name>
    <dbReference type="NCBI Taxonomy" id="1965070"/>
    <lineage>
        <taxon>Eukaryota</taxon>
        <taxon>Metazoa</taxon>
        <taxon>Ecdysozoa</taxon>
        <taxon>Arthropoda</taxon>
        <taxon>Chelicerata</taxon>
        <taxon>Arachnida</taxon>
        <taxon>Acari</taxon>
        <taxon>Acariformes</taxon>
        <taxon>Trombidiformes</taxon>
        <taxon>Prostigmata</taxon>
        <taxon>Anystina</taxon>
        <taxon>Parasitengona</taxon>
        <taxon>Trombidioidea</taxon>
        <taxon>Trombidiidae</taxon>
        <taxon>Dinothrombium</taxon>
    </lineage>
</organism>
<sequence>MEKNNGFVCSERFEDIGDDFTVKMDSEERVNLMSSENVKVSLTWLELSYAIEYREWSKLLKFKFKDAVKMKTKQILQTQSGQIATGSLTAIMGKSGSGKSSLIELLSGRRTKGLNGNIFVTTDCSNGGKVDLTKVRIAFLPQQECLINVLTVRESIIYASKIKNHKFDESRHEKICEQLLVELSLEQCRNVRLLNCSGGERKRVTVALELVSKPTILIMDEPTSGLDSNSAIQCVQMLKKLTQSEKNPLGILVTIHQPSIKVLHEFHHLYLLSHNGRCIYNGAPTQLLSYFNDFNLQCPQFYNPADYAIEVASGDYGEDVLHEMDALQQKQKPNAVSQIKLTEVIKSMTNSHSCLASARNTCILTKRTTVTTFRDPVLNSLRLIVHIVVAFVMITLFGFTAGKESGCIINESNSNTTKTISFQKLRDQQVKITQNLSFMVFTLIFFIYTNMTTTIMAFPWELSVFVKERTNGWYSCLSYYIAKTVADLPFVFILTSFYAFAIYYFTGQPVDIYRISIFWAVAVILALIGQSVGMMVGAILVNNVNAAVFLGPVLCFPSIILCGFFVKIETIPFYLKPIAVTSFVRYALEAIIICVYGFKRCFDTAVELPKQQITPQTVVDFIKYLGRLNITYSSARPFIEYLATEHNQSLDELRSFDEKFESFDISELDTTKLNTLVNYDVVDETESFVLYEFNVKNEDIYFELFMLLTILIVIRIFTYFVLAFKVNRRGK</sequence>
<feature type="transmembrane region" description="Helical" evidence="9">
    <location>
        <begin position="436"/>
        <end position="460"/>
    </location>
</feature>
<dbReference type="SUPFAM" id="SSF52540">
    <property type="entry name" value="P-loop containing nucleoside triphosphate hydrolases"/>
    <property type="match status" value="1"/>
</dbReference>
<feature type="transmembrane region" description="Helical" evidence="9">
    <location>
        <begin position="578"/>
        <end position="598"/>
    </location>
</feature>
<dbReference type="Proteomes" id="UP000285301">
    <property type="component" value="Unassembled WGS sequence"/>
</dbReference>
<dbReference type="GO" id="GO:0016887">
    <property type="term" value="F:ATP hydrolysis activity"/>
    <property type="evidence" value="ECO:0007669"/>
    <property type="project" value="InterPro"/>
</dbReference>
<keyword evidence="6" id="KW-0067">ATP-binding</keyword>
<dbReference type="SMART" id="SM00382">
    <property type="entry name" value="AAA"/>
    <property type="match status" value="1"/>
</dbReference>
<dbReference type="InterPro" id="IPR043926">
    <property type="entry name" value="ABCG_dom"/>
</dbReference>
<dbReference type="STRING" id="1965070.A0A3S3PHG9"/>
<evidence type="ECO:0000259" key="10">
    <source>
        <dbReference type="PROSITE" id="PS50893"/>
    </source>
</evidence>
<dbReference type="GO" id="GO:0140359">
    <property type="term" value="F:ABC-type transporter activity"/>
    <property type="evidence" value="ECO:0007669"/>
    <property type="project" value="InterPro"/>
</dbReference>
<evidence type="ECO:0000256" key="9">
    <source>
        <dbReference type="SAM" id="Phobius"/>
    </source>
</evidence>
<comment type="caution">
    <text evidence="11">The sequence shown here is derived from an EMBL/GenBank/DDBJ whole genome shotgun (WGS) entry which is preliminary data.</text>
</comment>
<feature type="transmembrane region" description="Helical" evidence="9">
    <location>
        <begin position="700"/>
        <end position="722"/>
    </location>
</feature>
<feature type="domain" description="ABC transporter" evidence="10">
    <location>
        <begin position="51"/>
        <end position="300"/>
    </location>
</feature>
<dbReference type="EMBL" id="NCKU01002278">
    <property type="protein sequence ID" value="RWS09944.1"/>
    <property type="molecule type" value="Genomic_DNA"/>
</dbReference>
<name>A0A3S3PHG9_9ACAR</name>
<keyword evidence="3" id="KW-0813">Transport</keyword>
<comment type="similarity">
    <text evidence="2">Belongs to the ABC transporter superfamily. ABCG family. Eye pigment precursor importer (TC 3.A.1.204) subfamily.</text>
</comment>
<dbReference type="InterPro" id="IPR027417">
    <property type="entry name" value="P-loop_NTPase"/>
</dbReference>
<reference evidence="11" key="2">
    <citation type="submission" date="2018-11" db="EMBL/GenBank/DDBJ databases">
        <title>Trombidioid mite genomics.</title>
        <authorList>
            <person name="Dong X."/>
        </authorList>
    </citation>
    <scope>NUCLEOTIDE SEQUENCE</scope>
    <source>
        <strain evidence="11">UoL-WK</strain>
    </source>
</reference>
<dbReference type="PROSITE" id="PS50893">
    <property type="entry name" value="ABC_TRANSPORTER_2"/>
    <property type="match status" value="1"/>
</dbReference>
<keyword evidence="4 9" id="KW-0812">Transmembrane</keyword>
<accession>A0A3S3PHG9</accession>